<dbReference type="RefSeq" id="XP_022287895.1">
    <property type="nucleotide sequence ID" value="XM_022432187.1"/>
</dbReference>
<dbReference type="RefSeq" id="XP_022287892.1">
    <property type="nucleotide sequence ID" value="XM_022432184.1"/>
</dbReference>
<keyword evidence="1" id="KW-1185">Reference proteome</keyword>
<evidence type="ECO:0000313" key="9">
    <source>
        <dbReference type="RefSeq" id="XP_022287900.1"/>
    </source>
</evidence>
<sequence length="425" mass="48547">MESKAEKELERKLKQLDNELPWIFSDENTLNSVRTATNEVKKFDLSTIDFGDICQKIAVGINIAALLFPSINVFKRTFPLANLAKVFVELGKALESNNKAIEENKRHQRVQRTDIRSEANAFEKGLVTINAHLSVLRKAPEGVTEKLDFDITDSECVNFLQKLQGKTKSFIFAKDMESARKAGEYVNLYFRIAILRTVLLWQVYCIKRIIEVDRSGVQNIWEALVQSQKTDLEMLRLVTVAHFEKTMFLTVFHPNKNKNFLLFLRIQEYEIPCIAQDCRFTSQVHVIRSSNAPDVSLEMPSFHGSKCIVGTKEPTDACLCKFNPVQYRKLDNVFYITSSQGSKRYVCMSENGTCFSQKEEPGEEGQWKLVRLEDTSGGSPHFILSRLKLPCMFLCMDSIHNFSVIAGTRDLEKVKACGVWDILDL</sequence>
<evidence type="ECO:0000313" key="8">
    <source>
        <dbReference type="RefSeq" id="XP_022287899.1"/>
    </source>
</evidence>
<dbReference type="RefSeq" id="XP_022287897.1">
    <property type="nucleotide sequence ID" value="XM_022432189.1"/>
</dbReference>
<dbReference type="KEGG" id="cvn:111100389"/>
<accession>A0A8B8AD89</accession>
<evidence type="ECO:0000313" key="4">
    <source>
        <dbReference type="RefSeq" id="XP_022287894.1"/>
    </source>
</evidence>
<name>A0A8B8AD89_CRAVI</name>
<evidence type="ECO:0000313" key="7">
    <source>
        <dbReference type="RefSeq" id="XP_022287898.1"/>
    </source>
</evidence>
<dbReference type="RefSeq" id="XP_022287900.1">
    <property type="nucleotide sequence ID" value="XM_022432192.1"/>
</dbReference>
<dbReference type="OrthoDB" id="6092766at2759"/>
<protein>
    <submittedName>
        <fullName evidence="2 3">Uncharacterized protein LOC111100389</fullName>
    </submittedName>
</protein>
<organism evidence="1 4">
    <name type="scientific">Crassostrea virginica</name>
    <name type="common">Eastern oyster</name>
    <dbReference type="NCBI Taxonomy" id="6565"/>
    <lineage>
        <taxon>Eukaryota</taxon>
        <taxon>Metazoa</taxon>
        <taxon>Spiralia</taxon>
        <taxon>Lophotrochozoa</taxon>
        <taxon>Mollusca</taxon>
        <taxon>Bivalvia</taxon>
        <taxon>Autobranchia</taxon>
        <taxon>Pteriomorphia</taxon>
        <taxon>Ostreida</taxon>
        <taxon>Ostreoidea</taxon>
        <taxon>Ostreidae</taxon>
        <taxon>Crassostrea</taxon>
    </lineage>
</organism>
<evidence type="ECO:0000313" key="1">
    <source>
        <dbReference type="Proteomes" id="UP000694844"/>
    </source>
</evidence>
<dbReference type="RefSeq" id="XP_022287894.1">
    <property type="nucleotide sequence ID" value="XM_022432186.1"/>
</dbReference>
<evidence type="ECO:0000313" key="6">
    <source>
        <dbReference type="RefSeq" id="XP_022287897.1"/>
    </source>
</evidence>
<proteinExistence type="predicted"/>
<evidence type="ECO:0000313" key="3">
    <source>
        <dbReference type="RefSeq" id="XP_022287893.1"/>
    </source>
</evidence>
<dbReference type="Proteomes" id="UP000694844">
    <property type="component" value="Chromosome 6"/>
</dbReference>
<dbReference type="RefSeq" id="XP_022287898.1">
    <property type="nucleotide sequence ID" value="XM_022432190.1"/>
</dbReference>
<dbReference type="RefSeq" id="XP_022287899.1">
    <property type="nucleotide sequence ID" value="XM_022432191.1"/>
</dbReference>
<dbReference type="RefSeq" id="XP_022287893.1">
    <property type="nucleotide sequence ID" value="XM_022432185.1"/>
</dbReference>
<dbReference type="GeneID" id="111100389"/>
<gene>
    <name evidence="2 3 4 5 6 7 8 9" type="primary">LOC111100389</name>
</gene>
<evidence type="ECO:0000313" key="2">
    <source>
        <dbReference type="RefSeq" id="XP_022287892.1"/>
    </source>
</evidence>
<evidence type="ECO:0000313" key="5">
    <source>
        <dbReference type="RefSeq" id="XP_022287895.1"/>
    </source>
</evidence>
<reference evidence="2 3" key="1">
    <citation type="submission" date="2025-04" db="UniProtKB">
        <authorList>
            <consortium name="RefSeq"/>
        </authorList>
    </citation>
    <scope>IDENTIFICATION</scope>
    <source>
        <tissue evidence="2 3">Whole sample</tissue>
    </source>
</reference>
<dbReference type="AlphaFoldDB" id="A0A8B8AD89"/>